<dbReference type="STRING" id="91928.A0A0D2B3B2"/>
<keyword evidence="3" id="KW-1185">Reference proteome</keyword>
<dbReference type="EMBL" id="KN847497">
    <property type="protein sequence ID" value="KIW13105.1"/>
    <property type="molecule type" value="Genomic_DNA"/>
</dbReference>
<name>A0A0D2B3B2_9EURO</name>
<gene>
    <name evidence="2" type="ORF">PV08_08292</name>
</gene>
<dbReference type="PANTHER" id="PTHR38166">
    <property type="entry name" value="C2H2-TYPE DOMAIN-CONTAINING PROTEIN-RELATED"/>
    <property type="match status" value="1"/>
</dbReference>
<dbReference type="AlphaFoldDB" id="A0A0D2B3B2"/>
<feature type="region of interest" description="Disordered" evidence="1">
    <location>
        <begin position="344"/>
        <end position="388"/>
    </location>
</feature>
<accession>A0A0D2B3B2</accession>
<dbReference type="Proteomes" id="UP000053328">
    <property type="component" value="Unassembled WGS sequence"/>
</dbReference>
<sequence length="712" mass="78607">MSSINNLSKRSSVQSRISFHASPTTERTVEDVYRIENLVTKGGGSEIAYVFVGNGHFTAVPIAPQSSTDDTDDINSWSLAGITPQPPHQFTTTQDSASNGEFSPYDIAYAREFFIQGIKPSEPEPAEDSALVLIGGQFADTPLPIYNTLKAQDIGPVETENPALQGYMSQPWEQEPFSKLKLIHKNLNISFKPVYQPPKSPSVGKSELIPSLTADLSSRDADSLGDALSCQEHETLPNKPVPFPLHSPSLAMEALGGVRGDVADSIQFDNHWLAESEKPLGPDEHETEPEIEEDMSCDSSDYYWISDHSEPTPKCEEQHPLLQLHGCFLLTCLLSAFDDHYRTHSPKSGLSHSDTASSARKSSAQQEFGGPGQKRARNSDQDSLVRSPGEAVQKKACLTKAEQRRRLWFACPFSKKDPHRHRSCYRNRLSKISYVKQHLSRHHSYPIYCLNCMATFDSEEVRDLHFGARSCEGRPMIQWEAVTEAQKRQLQVRVPPGMSETDQWYIVFDILFPGVPRPHSPFVDSELSEELSCFQDFATAQGPAIITGLLAENGLVSNMADMTAFNDTIVANGLQAIFERYLEARGSQRPLANGTTSTELRESSAIRRDGRPSSTTPAEDQTLAEHSIPPDSRETVVGTDSSDNDPAELQTRVLEPHDPQRDTGVVANTENGAPDSGGDGQGVQDDRALSSTSWDDLSVDDLFFSYVNHPVD</sequence>
<dbReference type="PANTHER" id="PTHR38166:SF1">
    <property type="entry name" value="C2H2-TYPE DOMAIN-CONTAINING PROTEIN"/>
    <property type="match status" value="1"/>
</dbReference>
<proteinExistence type="predicted"/>
<dbReference type="RefSeq" id="XP_016233321.1">
    <property type="nucleotide sequence ID" value="XM_016382618.1"/>
</dbReference>
<dbReference type="OrthoDB" id="4161727at2759"/>
<evidence type="ECO:0000313" key="2">
    <source>
        <dbReference type="EMBL" id="KIW13105.1"/>
    </source>
</evidence>
<dbReference type="VEuPathDB" id="FungiDB:PV08_08292"/>
<dbReference type="GeneID" id="27335375"/>
<reference evidence="2 3" key="1">
    <citation type="submission" date="2015-01" db="EMBL/GenBank/DDBJ databases">
        <title>The Genome Sequence of Exophiala spinifera CBS89968.</title>
        <authorList>
            <consortium name="The Broad Institute Genomics Platform"/>
            <person name="Cuomo C."/>
            <person name="de Hoog S."/>
            <person name="Gorbushina A."/>
            <person name="Stielow B."/>
            <person name="Teixiera M."/>
            <person name="Abouelleil A."/>
            <person name="Chapman S.B."/>
            <person name="Priest M."/>
            <person name="Young S.K."/>
            <person name="Wortman J."/>
            <person name="Nusbaum C."/>
            <person name="Birren B."/>
        </authorList>
    </citation>
    <scope>NUCLEOTIDE SEQUENCE [LARGE SCALE GENOMIC DNA]</scope>
    <source>
        <strain evidence="2 3">CBS 89968</strain>
    </source>
</reference>
<evidence type="ECO:0000313" key="3">
    <source>
        <dbReference type="Proteomes" id="UP000053328"/>
    </source>
</evidence>
<evidence type="ECO:0000256" key="1">
    <source>
        <dbReference type="SAM" id="MobiDB-lite"/>
    </source>
</evidence>
<feature type="region of interest" description="Disordered" evidence="1">
    <location>
        <begin position="589"/>
        <end position="694"/>
    </location>
</feature>
<protein>
    <recommendedName>
        <fullName evidence="4">C2H2-type domain-containing protein</fullName>
    </recommendedName>
</protein>
<organism evidence="2 3">
    <name type="scientific">Exophiala spinifera</name>
    <dbReference type="NCBI Taxonomy" id="91928"/>
    <lineage>
        <taxon>Eukaryota</taxon>
        <taxon>Fungi</taxon>
        <taxon>Dikarya</taxon>
        <taxon>Ascomycota</taxon>
        <taxon>Pezizomycotina</taxon>
        <taxon>Eurotiomycetes</taxon>
        <taxon>Chaetothyriomycetidae</taxon>
        <taxon>Chaetothyriales</taxon>
        <taxon>Herpotrichiellaceae</taxon>
        <taxon>Exophiala</taxon>
    </lineage>
</organism>
<evidence type="ECO:0008006" key="4">
    <source>
        <dbReference type="Google" id="ProtNLM"/>
    </source>
</evidence>
<feature type="compositionally biased region" description="Basic and acidic residues" evidence="1">
    <location>
        <begin position="599"/>
        <end position="611"/>
    </location>
</feature>
<feature type="compositionally biased region" description="Basic and acidic residues" evidence="1">
    <location>
        <begin position="273"/>
        <end position="284"/>
    </location>
</feature>
<dbReference type="HOGENOM" id="CLU_387805_0_0_1"/>
<feature type="compositionally biased region" description="Polar residues" evidence="1">
    <location>
        <begin position="346"/>
        <end position="366"/>
    </location>
</feature>
<feature type="region of interest" description="Disordered" evidence="1">
    <location>
        <begin position="273"/>
        <end position="292"/>
    </location>
</feature>